<name>A0A4W6D913_LATCA</name>
<reference evidence="3" key="3">
    <citation type="submission" date="2025-09" db="UniProtKB">
        <authorList>
            <consortium name="Ensembl"/>
        </authorList>
    </citation>
    <scope>IDENTIFICATION</scope>
</reference>
<dbReference type="PANTHER" id="PTHR23004:SF9">
    <property type="entry name" value="DOUBLECORTIN DOMAIN-CONTAINING PROTEIN 2C"/>
    <property type="match status" value="1"/>
</dbReference>
<dbReference type="InParanoid" id="A0A4W6D913"/>
<reference evidence="3" key="2">
    <citation type="submission" date="2025-08" db="UniProtKB">
        <authorList>
            <consortium name="Ensembl"/>
        </authorList>
    </citation>
    <scope>IDENTIFICATION</scope>
</reference>
<dbReference type="GO" id="GO:0005874">
    <property type="term" value="C:microtubule"/>
    <property type="evidence" value="ECO:0007669"/>
    <property type="project" value="TreeGrafter"/>
</dbReference>
<dbReference type="GO" id="GO:0035556">
    <property type="term" value="P:intracellular signal transduction"/>
    <property type="evidence" value="ECO:0007669"/>
    <property type="project" value="InterPro"/>
</dbReference>
<reference evidence="4" key="1">
    <citation type="submission" date="2015-09" db="EMBL/GenBank/DDBJ databases">
        <authorList>
            <person name="Sai Rama Sridatta P."/>
        </authorList>
    </citation>
    <scope>NUCLEOTIDE SEQUENCE [LARGE SCALE GENOMIC DNA]</scope>
</reference>
<organism evidence="3 4">
    <name type="scientific">Lates calcarifer</name>
    <name type="common">Barramundi</name>
    <name type="synonym">Holocentrus calcarifer</name>
    <dbReference type="NCBI Taxonomy" id="8187"/>
    <lineage>
        <taxon>Eukaryota</taxon>
        <taxon>Metazoa</taxon>
        <taxon>Chordata</taxon>
        <taxon>Craniata</taxon>
        <taxon>Vertebrata</taxon>
        <taxon>Euteleostomi</taxon>
        <taxon>Actinopterygii</taxon>
        <taxon>Neopterygii</taxon>
        <taxon>Teleostei</taxon>
        <taxon>Neoteleostei</taxon>
        <taxon>Acanthomorphata</taxon>
        <taxon>Carangaria</taxon>
        <taxon>Carangaria incertae sedis</taxon>
        <taxon>Centropomidae</taxon>
        <taxon>Lates</taxon>
    </lineage>
</organism>
<sequence>FSAGTSDLPPTKTITVYRNGDAFYPGRKIVVNPRQVSTLDSFLTTLTRAVEAPFGAVRRLHTPVRGHKVQHLDDLKHGSVYVAAGNEQFKKLECCLVKYDYVIDVFTNGDVLEPPARIRIPKYTLRSWENVLALVTEKVHLRTGAVYRLCTLDGHPICGSTELENNQHYVAVGAEKFKALPYDQCLPLLSTLMGNPHRDRLAHLIKCSEPHRQIICTRGTSLTENKKKISYSNQNRDNLYCD</sequence>
<dbReference type="Proteomes" id="UP000314980">
    <property type="component" value="Unassembled WGS sequence"/>
</dbReference>
<dbReference type="GeneTree" id="ENSGT00940000164359"/>
<evidence type="ECO:0000256" key="1">
    <source>
        <dbReference type="ARBA" id="ARBA00022737"/>
    </source>
</evidence>
<dbReference type="AlphaFoldDB" id="A0A4W6D913"/>
<accession>A0A4W6D913</accession>
<dbReference type="Gene3D" id="3.10.20.230">
    <property type="entry name" value="Doublecortin domain"/>
    <property type="match status" value="2"/>
</dbReference>
<dbReference type="SMART" id="SM00537">
    <property type="entry name" value="DCX"/>
    <property type="match status" value="2"/>
</dbReference>
<keyword evidence="1" id="KW-0677">Repeat</keyword>
<dbReference type="SUPFAM" id="SSF89837">
    <property type="entry name" value="Doublecortin (DC)"/>
    <property type="match status" value="2"/>
</dbReference>
<dbReference type="PROSITE" id="PS50309">
    <property type="entry name" value="DC"/>
    <property type="match status" value="2"/>
</dbReference>
<dbReference type="Pfam" id="PF03607">
    <property type="entry name" value="DCX"/>
    <property type="match status" value="2"/>
</dbReference>
<dbReference type="CDD" id="cd17071">
    <property type="entry name" value="DCX1_DCDC2_like"/>
    <property type="match status" value="1"/>
</dbReference>
<evidence type="ECO:0000313" key="4">
    <source>
        <dbReference type="Proteomes" id="UP000314980"/>
    </source>
</evidence>
<dbReference type="InterPro" id="IPR003533">
    <property type="entry name" value="Doublecortin_dom"/>
</dbReference>
<dbReference type="GO" id="GO:0005815">
    <property type="term" value="C:microtubule organizing center"/>
    <property type="evidence" value="ECO:0007669"/>
    <property type="project" value="TreeGrafter"/>
</dbReference>
<dbReference type="FunFam" id="3.10.20.230:FF:000004">
    <property type="entry name" value="Doublecortin domain containing 2"/>
    <property type="match status" value="1"/>
</dbReference>
<feature type="domain" description="Doublecortin" evidence="2">
    <location>
        <begin position="101"/>
        <end position="183"/>
    </location>
</feature>
<protein>
    <submittedName>
        <fullName evidence="3">Si:dkey-25g12.4</fullName>
    </submittedName>
</protein>
<keyword evidence="4" id="KW-1185">Reference proteome</keyword>
<feature type="domain" description="Doublecortin" evidence="2">
    <location>
        <begin position="12"/>
        <end position="93"/>
    </location>
</feature>
<dbReference type="PANTHER" id="PTHR23004">
    <property type="entry name" value="DOUBLECORTIN DOMAIN CONTAINING 2"/>
    <property type="match status" value="1"/>
</dbReference>
<evidence type="ECO:0000313" key="3">
    <source>
        <dbReference type="Ensembl" id="ENSLCAP00010021219.1"/>
    </source>
</evidence>
<dbReference type="Ensembl" id="ENSLCAT00010021682.1">
    <property type="protein sequence ID" value="ENSLCAP00010021219.1"/>
    <property type="gene ID" value="ENSLCAG00010009994.1"/>
</dbReference>
<evidence type="ECO:0000259" key="2">
    <source>
        <dbReference type="PROSITE" id="PS50309"/>
    </source>
</evidence>
<proteinExistence type="predicted"/>
<dbReference type="InterPro" id="IPR036572">
    <property type="entry name" value="Doublecortin_dom_sf"/>
</dbReference>